<protein>
    <submittedName>
        <fullName evidence="2">Metal-dependent hydrolase</fullName>
    </submittedName>
</protein>
<feature type="transmembrane region" description="Helical" evidence="1">
    <location>
        <begin position="178"/>
        <end position="201"/>
    </location>
</feature>
<dbReference type="PIRSF" id="PIRSF030780">
    <property type="entry name" value="Md_memb_hyd_prd"/>
    <property type="match status" value="1"/>
</dbReference>
<dbReference type="EMBL" id="JACXAH010000014">
    <property type="protein sequence ID" value="MBD1372804.1"/>
    <property type="molecule type" value="Genomic_DNA"/>
</dbReference>
<dbReference type="GO" id="GO:0016787">
    <property type="term" value="F:hydrolase activity"/>
    <property type="evidence" value="ECO:0007669"/>
    <property type="project" value="UniProtKB-KW"/>
</dbReference>
<accession>A0A926NFV9</accession>
<evidence type="ECO:0000313" key="3">
    <source>
        <dbReference type="Proteomes" id="UP000661691"/>
    </source>
</evidence>
<name>A0A926NFV9_9BACL</name>
<evidence type="ECO:0000313" key="2">
    <source>
        <dbReference type="EMBL" id="MBD1372804.1"/>
    </source>
</evidence>
<evidence type="ECO:0000256" key="1">
    <source>
        <dbReference type="SAM" id="Phobius"/>
    </source>
</evidence>
<dbReference type="Pfam" id="PF04307">
    <property type="entry name" value="YdjM"/>
    <property type="match status" value="1"/>
</dbReference>
<dbReference type="PANTHER" id="PTHR35531:SF1">
    <property type="entry name" value="INNER MEMBRANE PROTEIN YBCI-RELATED"/>
    <property type="match status" value="1"/>
</dbReference>
<sequence length="213" mass="22858">MEGRTHFAVGIVAGVGVASMSGQTDDLMGVTMTIVCGGLFSILPDIDEDGSMINNFIFPSLKRSLRSLALAVIGVIMITLYFLKGLSDWTLLTGIFATAVAYAPHRSVTHSLFALGYVSMTMYLANPSYTLVASLAYGSHLFTDALTRAGIPLFWPIKKRIGIKSLGIKMKSGGKLDDAVAMLSFVLAVIGFTYLFGQIIYNEALASGWLPDN</sequence>
<dbReference type="InterPro" id="IPR016956">
    <property type="entry name" value="YdjM"/>
</dbReference>
<feature type="transmembrane region" description="Helical" evidence="1">
    <location>
        <begin position="27"/>
        <end position="44"/>
    </location>
</feature>
<reference evidence="2" key="1">
    <citation type="submission" date="2020-09" db="EMBL/GenBank/DDBJ databases">
        <title>A novel bacterium of genus Hazenella, isolated from South China Sea.</title>
        <authorList>
            <person name="Huang H."/>
            <person name="Mo K."/>
            <person name="Hu Y."/>
        </authorList>
    </citation>
    <scope>NUCLEOTIDE SEQUENCE</scope>
    <source>
        <strain evidence="2">IB182357</strain>
    </source>
</reference>
<organism evidence="2 3">
    <name type="scientific">Polycladospora coralii</name>
    <dbReference type="NCBI Taxonomy" id="2771432"/>
    <lineage>
        <taxon>Bacteria</taxon>
        <taxon>Bacillati</taxon>
        <taxon>Bacillota</taxon>
        <taxon>Bacilli</taxon>
        <taxon>Bacillales</taxon>
        <taxon>Thermoactinomycetaceae</taxon>
        <taxon>Polycladospora</taxon>
    </lineage>
</organism>
<dbReference type="RefSeq" id="WP_191138681.1">
    <property type="nucleotide sequence ID" value="NZ_JACXAG020000001.1"/>
</dbReference>
<keyword evidence="3" id="KW-1185">Reference proteome</keyword>
<dbReference type="Proteomes" id="UP000661691">
    <property type="component" value="Unassembled WGS sequence"/>
</dbReference>
<keyword evidence="1" id="KW-0472">Membrane</keyword>
<proteinExistence type="predicted"/>
<dbReference type="InterPro" id="IPR007404">
    <property type="entry name" value="YdjM-like"/>
</dbReference>
<keyword evidence="1" id="KW-1133">Transmembrane helix</keyword>
<dbReference type="PANTHER" id="PTHR35531">
    <property type="entry name" value="INNER MEMBRANE PROTEIN YBCI-RELATED"/>
    <property type="match status" value="1"/>
</dbReference>
<feature type="transmembrane region" description="Helical" evidence="1">
    <location>
        <begin position="112"/>
        <end position="129"/>
    </location>
</feature>
<keyword evidence="2" id="KW-0378">Hydrolase</keyword>
<dbReference type="AlphaFoldDB" id="A0A926NFV9"/>
<gene>
    <name evidence="2" type="ORF">IC620_10600</name>
</gene>
<feature type="transmembrane region" description="Helical" evidence="1">
    <location>
        <begin position="65"/>
        <end position="83"/>
    </location>
</feature>
<keyword evidence="1" id="KW-0812">Transmembrane</keyword>
<comment type="caution">
    <text evidence="2">The sequence shown here is derived from an EMBL/GenBank/DDBJ whole genome shotgun (WGS) entry which is preliminary data.</text>
</comment>